<dbReference type="InterPro" id="IPR050678">
    <property type="entry name" value="DNA_Partitioning_ATPase"/>
</dbReference>
<evidence type="ECO:0000313" key="7">
    <source>
        <dbReference type="EMBL" id="QQR30836.1"/>
    </source>
</evidence>
<evidence type="ECO:0000256" key="3">
    <source>
        <dbReference type="ARBA" id="ARBA00062323"/>
    </source>
</evidence>
<dbReference type="SUPFAM" id="SSF52540">
    <property type="entry name" value="P-loop containing nucleoside triphosphate hydrolases"/>
    <property type="match status" value="1"/>
</dbReference>
<accession>A0A1Z2XSZ6</accession>
<dbReference type="InterPro" id="IPR027417">
    <property type="entry name" value="P-loop_NTPase"/>
</dbReference>
<proteinExistence type="inferred from homology"/>
<reference evidence="7 9" key="3">
    <citation type="submission" date="2020-11" db="EMBL/GenBank/DDBJ databases">
        <title>Closed and high quality bacterial genomes of the OMM12 community.</title>
        <authorList>
            <person name="Marbouty M."/>
            <person name="Lamy-Besnier Q."/>
            <person name="Debarbieux L."/>
            <person name="Koszul R."/>
        </authorList>
    </citation>
    <scope>NUCLEOTIDE SEQUENCE [LARGE SCALE GENOMIC DNA]</scope>
    <source>
        <strain evidence="7 9">KB18</strain>
    </source>
</reference>
<dbReference type="KEGG" id="amur:ADH66_13480"/>
<evidence type="ECO:0000256" key="4">
    <source>
        <dbReference type="ARBA" id="ARBA00071824"/>
    </source>
</evidence>
<evidence type="ECO:0000313" key="9">
    <source>
        <dbReference type="Proteomes" id="UP000596035"/>
    </source>
</evidence>
<dbReference type="PANTHER" id="PTHR13696:SF99">
    <property type="entry name" value="COBYRINIC ACID AC-DIAMIDE SYNTHASE"/>
    <property type="match status" value="1"/>
</dbReference>
<organism evidence="7 9">
    <name type="scientific">Acutalibacter muris</name>
    <dbReference type="NCBI Taxonomy" id="1796620"/>
    <lineage>
        <taxon>Bacteria</taxon>
        <taxon>Bacillati</taxon>
        <taxon>Bacillota</taxon>
        <taxon>Clostridia</taxon>
        <taxon>Eubacteriales</taxon>
        <taxon>Acutalibacteraceae</taxon>
        <taxon>Acutalibacter</taxon>
    </lineage>
</organism>
<dbReference type="EMBL" id="CP065321">
    <property type="protein sequence ID" value="QQR30836.1"/>
    <property type="molecule type" value="Genomic_DNA"/>
</dbReference>
<dbReference type="PANTHER" id="PTHR13696">
    <property type="entry name" value="P-LOOP CONTAINING NUCLEOSIDE TRIPHOSPHATE HYDROLASE"/>
    <property type="match status" value="1"/>
</dbReference>
<dbReference type="CDD" id="cd02042">
    <property type="entry name" value="ParAB_family"/>
    <property type="match status" value="1"/>
</dbReference>
<comment type="similarity">
    <text evidence="1">Belongs to the ParA family.</text>
</comment>
<reference evidence="8" key="2">
    <citation type="submission" date="2017-05" db="EMBL/GenBank/DDBJ databases">
        <title>Improved OligoMM genomes.</title>
        <authorList>
            <person name="Garzetti D."/>
        </authorList>
    </citation>
    <scope>NUCLEOTIDE SEQUENCE [LARGE SCALE GENOMIC DNA]</scope>
    <source>
        <strain evidence="8">KB18</strain>
    </source>
</reference>
<gene>
    <name evidence="6" type="ORF">ADH66_13480</name>
    <name evidence="7" type="ORF">I5Q82_03820</name>
</gene>
<dbReference type="Proteomes" id="UP000196710">
    <property type="component" value="Chromosome"/>
</dbReference>
<dbReference type="AlphaFoldDB" id="A0A1Z2XSZ6"/>
<dbReference type="InterPro" id="IPR025669">
    <property type="entry name" value="AAA_dom"/>
</dbReference>
<evidence type="ECO:0000256" key="1">
    <source>
        <dbReference type="ARBA" id="ARBA00006976"/>
    </source>
</evidence>
<comment type="subunit">
    <text evidence="3">Dimerizes in the presence of ATP but not ADP; ATP-binding is required for double-stranded (ds)DNA-binding. Interacts with DnaA.</text>
</comment>
<dbReference type="FunFam" id="3.40.50.300:FF:000285">
    <property type="entry name" value="Sporulation initiation inhibitor Soj"/>
    <property type="match status" value="1"/>
</dbReference>
<name>A0A1Z2XSZ6_9FIRM</name>
<evidence type="ECO:0000313" key="8">
    <source>
        <dbReference type="Proteomes" id="UP000196710"/>
    </source>
</evidence>
<sequence>MEKIIAITNQKGGVGKTTTALSLINALRLRNYRVLGVDLDPQGSLGFSAGLDIENSDTVYEVMKGTAEVRDAIVSTDLGDILPSNILLSTAELEFNAPGREYLLKNELDKVESRYDYIIIDTPPALNVLTINAYVASGALIIPMAPEILSLLGISQIRDTINTVKKYYNPDLRVLGILLNKYNQRLTLNREVLELSGEIARKLDTKVLDTKIRTSVVVAEAPAHGESVLSYAPRSNPSQDFQALLDELMSI</sequence>
<dbReference type="Gene3D" id="3.40.50.300">
    <property type="entry name" value="P-loop containing nucleotide triphosphate hydrolases"/>
    <property type="match status" value="1"/>
</dbReference>
<protein>
    <recommendedName>
        <fullName evidence="4">Sporulation initiation inhibitor protein Soj</fullName>
    </recommendedName>
</protein>
<feature type="domain" description="AAA" evidence="5">
    <location>
        <begin position="3"/>
        <end position="173"/>
    </location>
</feature>
<evidence type="ECO:0000259" key="5">
    <source>
        <dbReference type="Pfam" id="PF13614"/>
    </source>
</evidence>
<reference evidence="6" key="1">
    <citation type="journal article" date="2017" name="Genome Announc.">
        <title>High-Quality Whole-Genome Sequences of the Oligo-Mouse-Microbiota Bacterial Community.</title>
        <authorList>
            <person name="Garzetti D."/>
            <person name="Brugiroux S."/>
            <person name="Bunk B."/>
            <person name="Pukall R."/>
            <person name="McCoy K.D."/>
            <person name="Macpherson A.J."/>
            <person name="Stecher B."/>
        </authorList>
    </citation>
    <scope>NUCLEOTIDE SEQUENCE</scope>
    <source>
        <strain evidence="6">KB18</strain>
    </source>
</reference>
<dbReference type="Proteomes" id="UP000596035">
    <property type="component" value="Chromosome"/>
</dbReference>
<dbReference type="EMBL" id="CP021422">
    <property type="protein sequence ID" value="ASB41576.1"/>
    <property type="molecule type" value="Genomic_DNA"/>
</dbReference>
<evidence type="ECO:0000313" key="6">
    <source>
        <dbReference type="EMBL" id="ASB41576.1"/>
    </source>
</evidence>
<keyword evidence="8" id="KW-1185">Reference proteome</keyword>
<comment type="catalytic activity">
    <reaction evidence="2">
        <text>ATP + H2O = ADP + phosphate + H(+)</text>
        <dbReference type="Rhea" id="RHEA:13065"/>
        <dbReference type="ChEBI" id="CHEBI:15377"/>
        <dbReference type="ChEBI" id="CHEBI:15378"/>
        <dbReference type="ChEBI" id="CHEBI:30616"/>
        <dbReference type="ChEBI" id="CHEBI:43474"/>
        <dbReference type="ChEBI" id="CHEBI:456216"/>
    </reaction>
</comment>
<evidence type="ECO:0000256" key="2">
    <source>
        <dbReference type="ARBA" id="ARBA00049360"/>
    </source>
</evidence>
<dbReference type="Pfam" id="PF13614">
    <property type="entry name" value="AAA_31"/>
    <property type="match status" value="1"/>
</dbReference>
<dbReference type="RefSeq" id="WP_066539657.1">
    <property type="nucleotide sequence ID" value="NZ_CAJTCQ010000005.1"/>
</dbReference>